<feature type="transmembrane region" description="Helical" evidence="1">
    <location>
        <begin position="56"/>
        <end position="74"/>
    </location>
</feature>
<gene>
    <name evidence="3" type="ORF">Mkiyose1413_13670</name>
    <name evidence="2" type="ORF">SRL2020028_02750</name>
</gene>
<evidence type="ECO:0000313" key="4">
    <source>
        <dbReference type="Proteomes" id="UP001064782"/>
    </source>
</evidence>
<keyword evidence="1" id="KW-0812">Transmembrane</keyword>
<feature type="transmembrane region" description="Helical" evidence="1">
    <location>
        <begin position="80"/>
        <end position="100"/>
    </location>
</feature>
<dbReference type="EMBL" id="BRZI01000006">
    <property type="protein sequence ID" value="GLD29484.1"/>
    <property type="molecule type" value="Genomic_DNA"/>
</dbReference>
<dbReference type="AlphaFoldDB" id="A0A9P3Q5G4"/>
<dbReference type="RefSeq" id="WP_236977094.1">
    <property type="nucleotide sequence ID" value="NZ_BRXE01000001.1"/>
</dbReference>
<evidence type="ECO:0000256" key="1">
    <source>
        <dbReference type="SAM" id="Phobius"/>
    </source>
</evidence>
<dbReference type="Proteomes" id="UP001064782">
    <property type="component" value="Unassembled WGS sequence"/>
</dbReference>
<feature type="transmembrane region" description="Helical" evidence="1">
    <location>
        <begin position="147"/>
        <end position="168"/>
    </location>
</feature>
<feature type="transmembrane region" description="Helical" evidence="1">
    <location>
        <begin position="180"/>
        <end position="200"/>
    </location>
</feature>
<sequence length="255" mass="28307">MMQYSVDQVFGTLDNLDPRAFIGLALASTGYYVQYVSSVRKGFRDRIHGTPVACNMWNFADDFIYLCLFARWFGRNPYSHWFTIALWFGMAIWVSLELMTHYQTIKYSLAELIPTLGRGPAVALYLGAQLAMFVLMIFFINLVDDPILLLAIVSTQFTSVAFAIPMLLGRGHRRGISTAAARAMLVAPAAFLTLFLPAVAPQFDTAITYLAAAACFVTALAYNLLLRRYPVESRATAPLTADPVVVARPAARKEI</sequence>
<name>A0A9P3Q5G4_9MYCO</name>
<feature type="transmembrane region" description="Helical" evidence="1">
    <location>
        <begin position="121"/>
        <end position="141"/>
    </location>
</feature>
<feature type="transmembrane region" description="Helical" evidence="1">
    <location>
        <begin position="206"/>
        <end position="225"/>
    </location>
</feature>
<keyword evidence="4" id="KW-1185">Reference proteome</keyword>
<accession>A0A9P3Q5G4</accession>
<dbReference type="EMBL" id="BRXE01000001">
    <property type="protein sequence ID" value="GLB81019.1"/>
    <property type="molecule type" value="Genomic_DNA"/>
</dbReference>
<organism evidence="3 4">
    <name type="scientific">Mycobacterium kiyosense</name>
    <dbReference type="NCBI Taxonomy" id="2871094"/>
    <lineage>
        <taxon>Bacteria</taxon>
        <taxon>Bacillati</taxon>
        <taxon>Actinomycetota</taxon>
        <taxon>Actinomycetes</taxon>
        <taxon>Mycobacteriales</taxon>
        <taxon>Mycobacteriaceae</taxon>
        <taxon>Mycobacterium</taxon>
    </lineage>
</organism>
<dbReference type="Proteomes" id="UP001165663">
    <property type="component" value="Unassembled WGS sequence"/>
</dbReference>
<dbReference type="GeneID" id="83627351"/>
<reference evidence="3" key="1">
    <citation type="submission" date="2022-08" db="EMBL/GenBank/DDBJ databases">
        <title>Mycobacterium kiyosense sp. nov., scotochromogenic slow-glowing species isolated from respiratory specimens.</title>
        <authorList>
            <person name="Fukano H."/>
            <person name="Kazumi Y."/>
            <person name="Sakagami N."/>
            <person name="Ato M."/>
            <person name="Mitarai S."/>
            <person name="Hoshino Y."/>
        </authorList>
    </citation>
    <scope>NUCLEOTIDE SEQUENCE</scope>
    <source>
        <strain evidence="3">1413</strain>
        <strain evidence="2">SRL2020-028</strain>
    </source>
</reference>
<protein>
    <submittedName>
        <fullName evidence="3">Uncharacterized protein</fullName>
    </submittedName>
</protein>
<feature type="transmembrane region" description="Helical" evidence="1">
    <location>
        <begin position="20"/>
        <end position="36"/>
    </location>
</feature>
<evidence type="ECO:0000313" key="2">
    <source>
        <dbReference type="EMBL" id="GLB81019.1"/>
    </source>
</evidence>
<comment type="caution">
    <text evidence="3">The sequence shown here is derived from an EMBL/GenBank/DDBJ whole genome shotgun (WGS) entry which is preliminary data.</text>
</comment>
<keyword evidence="1" id="KW-0472">Membrane</keyword>
<evidence type="ECO:0000313" key="3">
    <source>
        <dbReference type="EMBL" id="GLD29484.1"/>
    </source>
</evidence>
<proteinExistence type="predicted"/>
<keyword evidence="1" id="KW-1133">Transmembrane helix</keyword>